<protein>
    <submittedName>
        <fullName evidence="2">PiuB-like domain-containing protein</fullName>
    </submittedName>
</protein>
<keyword evidence="1" id="KW-1133">Transmembrane helix</keyword>
<dbReference type="InterPro" id="IPR005625">
    <property type="entry name" value="PepSY-ass_TM"/>
</dbReference>
<feature type="transmembrane region" description="Helical" evidence="1">
    <location>
        <begin position="387"/>
        <end position="408"/>
    </location>
</feature>
<evidence type="ECO:0000313" key="2">
    <source>
        <dbReference type="EMBL" id="AOO66272.1"/>
    </source>
</evidence>
<dbReference type="EMBL" id="CP017111">
    <property type="protein sequence ID" value="AOO66272.1"/>
    <property type="molecule type" value="Genomic_DNA"/>
</dbReference>
<feature type="transmembrane region" description="Helical" evidence="1">
    <location>
        <begin position="451"/>
        <end position="470"/>
    </location>
</feature>
<name>A0A1D7TMQ8_9BACT</name>
<dbReference type="PANTHER" id="PTHR34219:SF3">
    <property type="entry name" value="BLL7967 PROTEIN"/>
    <property type="match status" value="1"/>
</dbReference>
<feature type="transmembrane region" description="Helical" evidence="1">
    <location>
        <begin position="20"/>
        <end position="42"/>
    </location>
</feature>
<dbReference type="RefSeq" id="WP_069478826.1">
    <property type="nucleotide sequence ID" value="NZ_CP017111.1"/>
</dbReference>
<feature type="transmembrane region" description="Helical" evidence="1">
    <location>
        <begin position="420"/>
        <end position="439"/>
    </location>
</feature>
<dbReference type="Pfam" id="PF03929">
    <property type="entry name" value="PepSY_TM"/>
    <property type="match status" value="1"/>
</dbReference>
<keyword evidence="3" id="KW-1185">Reference proteome</keyword>
<keyword evidence="1" id="KW-0472">Membrane</keyword>
<organism evidence="2 3">
    <name type="scientific">Sulfurospirillum halorespirans DSM 13726</name>
    <dbReference type="NCBI Taxonomy" id="1193502"/>
    <lineage>
        <taxon>Bacteria</taxon>
        <taxon>Pseudomonadati</taxon>
        <taxon>Campylobacterota</taxon>
        <taxon>Epsilonproteobacteria</taxon>
        <taxon>Campylobacterales</taxon>
        <taxon>Sulfurospirillaceae</taxon>
        <taxon>Sulfurospirillum</taxon>
    </lineage>
</organism>
<gene>
    <name evidence="2" type="ORF">SHALO_2513</name>
</gene>
<sequence>MLAKSLRFKFLHRSHTIIGLVVLFLFYMSTYFGTLTFFMPYLKVWESPSRHFVPLAEHAFNIDLLLGELLEKQHLLSSKPVDITLPSFRDPLLKLSSESQNSLYLNPLTNEVIKLSKEENLISTFFNELHTGVVIPLIGMPLMGIMSIGIVFLTLGGFWLYFYKHTQTKRSKEGWKSRWLSWHKIMGLGIIPYALVFACTGAFLGLMLSYSHPFAWSASSKEESNMRKLVSPIIFAQPVYKSSETKAIMLPFSTLRAIANEHYPSLEITNATLYHYGTDAAKVRFRGFDKNSVAQSGRINRLSITLDARSGVVVEKRGLENTHGINQALSLFYYLHFVPDETLGVRIVLACFGVALAFCLVTGYLLWAEKNLHQKGWLGDLTNRVSIAVLIGILPSSALVLFLQWLLAFDLFDKEVWIRGAFYAFWSFWLFYTVFERAIVTIIGRMLKSTLWLLVLAVLFHGLKSGFFIWDSFEKGAWTLFGMDVMFLLSALLCFVLAKAVEKKELFYRYERKGVFDGY</sequence>
<reference evidence="3" key="1">
    <citation type="submission" date="2016-08" db="EMBL/GenBank/DDBJ databases">
        <title>Complete genome sequence of the organohalide-respiring Epsilonproteobacterium Sulfurospirillum halorespirans.</title>
        <authorList>
            <person name="Goris T."/>
            <person name="Zimmermann J."/>
            <person name="Schenz B."/>
            <person name="Lemos M."/>
            <person name="Hackermueller J."/>
            <person name="Diekert G."/>
        </authorList>
    </citation>
    <scope>NUCLEOTIDE SEQUENCE [LARGE SCALE GENOMIC DNA]</scope>
    <source>
        <strain>DSM 13726</strain>
        <strain evidence="3">PCE-M2</strain>
    </source>
</reference>
<dbReference type="AlphaFoldDB" id="A0A1D7TMQ8"/>
<evidence type="ECO:0000313" key="3">
    <source>
        <dbReference type="Proteomes" id="UP000094609"/>
    </source>
</evidence>
<accession>A0A1D7TMQ8</accession>
<dbReference type="PATRIC" id="fig|1193502.14.peg.2545"/>
<dbReference type="KEGG" id="shal:SHALO_2513"/>
<feature type="transmembrane region" description="Helical" evidence="1">
    <location>
        <begin position="343"/>
        <end position="367"/>
    </location>
</feature>
<dbReference type="Proteomes" id="UP000094609">
    <property type="component" value="Chromosome"/>
</dbReference>
<evidence type="ECO:0000256" key="1">
    <source>
        <dbReference type="SAM" id="Phobius"/>
    </source>
</evidence>
<feature type="transmembrane region" description="Helical" evidence="1">
    <location>
        <begin position="476"/>
        <end position="498"/>
    </location>
</feature>
<feature type="transmembrane region" description="Helical" evidence="1">
    <location>
        <begin position="133"/>
        <end position="162"/>
    </location>
</feature>
<dbReference type="PANTHER" id="PTHR34219">
    <property type="entry name" value="IRON-REGULATED INNER MEMBRANE PROTEIN-RELATED"/>
    <property type="match status" value="1"/>
</dbReference>
<keyword evidence="1" id="KW-0812">Transmembrane</keyword>
<dbReference type="STRING" id="1193502.SHALO_2513"/>
<feature type="transmembrane region" description="Helical" evidence="1">
    <location>
        <begin position="185"/>
        <end position="210"/>
    </location>
</feature>
<proteinExistence type="predicted"/>